<dbReference type="EMBL" id="JXYQ01000060">
    <property type="protein sequence ID" value="KJA09530.1"/>
    <property type="molecule type" value="Genomic_DNA"/>
</dbReference>
<accession>A0A0D7K5D8</accession>
<keyword evidence="5" id="KW-0234">DNA repair</keyword>
<dbReference type="AlphaFoldDB" id="A0A0D7K5D8"/>
<dbReference type="OrthoDB" id="9802364at2"/>
<reference evidence="9 10" key="1">
    <citation type="submission" date="2014-12" db="EMBL/GenBank/DDBJ databases">
        <title>Isolation of bacteria from lake water.</title>
        <authorList>
            <person name="Sheng K.-Y."/>
            <person name="Chin P.-S."/>
            <person name="Chan K.-G."/>
            <person name="Tan G.S."/>
        </authorList>
    </citation>
    <scope>NUCLEOTIDE SEQUENCE [LARGE SCALE GENOMIC DNA]</scope>
    <source>
        <strain evidence="9 10">KY4</strain>
    </source>
</reference>
<gene>
    <name evidence="9" type="ORF">RP29_16020</name>
</gene>
<feature type="domain" description="Peptidase S24/S26A/S26B/S26C" evidence="8">
    <location>
        <begin position="9"/>
        <end position="123"/>
    </location>
</feature>
<name>A0A0D7K5D8_9BURK</name>
<dbReference type="STRING" id="80878.RP29_16020"/>
<sequence>MSPPLRLVLHRVQAGFPSPATDYIEEGLDLNDYLVRHRAASFLFTVQGYSMQGAGIVDGDKVVVDRSIDPQHNHIVIAVVDGEYTIKRLYLRGSQIELRPENPAFKPICFAEGSQLEIWGVVVGVVRRCLV</sequence>
<evidence type="ECO:0000259" key="8">
    <source>
        <dbReference type="Pfam" id="PF00717"/>
    </source>
</evidence>
<comment type="caution">
    <text evidence="9">The sequence shown here is derived from an EMBL/GenBank/DDBJ whole genome shotgun (WGS) entry which is preliminary data.</text>
</comment>
<dbReference type="PANTHER" id="PTHR33516">
    <property type="entry name" value="LEXA REPRESSOR"/>
    <property type="match status" value="1"/>
</dbReference>
<evidence type="ECO:0000256" key="1">
    <source>
        <dbReference type="ARBA" id="ARBA00007484"/>
    </source>
</evidence>
<dbReference type="InterPro" id="IPR050077">
    <property type="entry name" value="LexA_repressor"/>
</dbReference>
<keyword evidence="3 7" id="KW-0378">Hydrolase</keyword>
<dbReference type="Proteomes" id="UP000032566">
    <property type="component" value="Unassembled WGS sequence"/>
</dbReference>
<protein>
    <recommendedName>
        <fullName evidence="8">Peptidase S24/S26A/S26B/S26C domain-containing protein</fullName>
    </recommendedName>
</protein>
<evidence type="ECO:0000256" key="3">
    <source>
        <dbReference type="ARBA" id="ARBA00022801"/>
    </source>
</evidence>
<dbReference type="Gene3D" id="2.10.109.10">
    <property type="entry name" value="Umud Fragment, subunit A"/>
    <property type="match status" value="1"/>
</dbReference>
<organism evidence="9 10">
    <name type="scientific">Acidovorax temperans</name>
    <dbReference type="NCBI Taxonomy" id="80878"/>
    <lineage>
        <taxon>Bacteria</taxon>
        <taxon>Pseudomonadati</taxon>
        <taxon>Pseudomonadota</taxon>
        <taxon>Betaproteobacteria</taxon>
        <taxon>Burkholderiales</taxon>
        <taxon>Comamonadaceae</taxon>
        <taxon>Acidovorax</taxon>
    </lineage>
</organism>
<dbReference type="GO" id="GO:0009432">
    <property type="term" value="P:SOS response"/>
    <property type="evidence" value="ECO:0007669"/>
    <property type="project" value="UniProtKB-KW"/>
</dbReference>
<evidence type="ECO:0000313" key="10">
    <source>
        <dbReference type="Proteomes" id="UP000032566"/>
    </source>
</evidence>
<dbReference type="GO" id="GO:0006355">
    <property type="term" value="P:regulation of DNA-templated transcription"/>
    <property type="evidence" value="ECO:0007669"/>
    <property type="project" value="InterPro"/>
</dbReference>
<dbReference type="CDD" id="cd06529">
    <property type="entry name" value="S24_LexA-like"/>
    <property type="match status" value="1"/>
</dbReference>
<comment type="similarity">
    <text evidence="1 7">Belongs to the peptidase S24 family.</text>
</comment>
<proteinExistence type="inferred from homology"/>
<dbReference type="Pfam" id="PF00717">
    <property type="entry name" value="Peptidase_S24"/>
    <property type="match status" value="1"/>
</dbReference>
<keyword evidence="6" id="KW-0742">SOS response</keyword>
<dbReference type="InterPro" id="IPR036286">
    <property type="entry name" value="LexA/Signal_pep-like_sf"/>
</dbReference>
<evidence type="ECO:0000256" key="2">
    <source>
        <dbReference type="ARBA" id="ARBA00022763"/>
    </source>
</evidence>
<evidence type="ECO:0000256" key="6">
    <source>
        <dbReference type="ARBA" id="ARBA00023236"/>
    </source>
</evidence>
<dbReference type="SUPFAM" id="SSF51306">
    <property type="entry name" value="LexA/Signal peptidase"/>
    <property type="match status" value="1"/>
</dbReference>
<evidence type="ECO:0000313" key="9">
    <source>
        <dbReference type="EMBL" id="KJA09530.1"/>
    </source>
</evidence>
<evidence type="ECO:0000256" key="7">
    <source>
        <dbReference type="RuleBase" id="RU003991"/>
    </source>
</evidence>
<evidence type="ECO:0000256" key="4">
    <source>
        <dbReference type="ARBA" id="ARBA00022813"/>
    </source>
</evidence>
<dbReference type="InterPro" id="IPR015927">
    <property type="entry name" value="Peptidase_S24_S26A/B/C"/>
</dbReference>
<dbReference type="GO" id="GO:0006281">
    <property type="term" value="P:DNA repair"/>
    <property type="evidence" value="ECO:0007669"/>
    <property type="project" value="UniProtKB-KW"/>
</dbReference>
<dbReference type="PANTHER" id="PTHR33516:SF2">
    <property type="entry name" value="LEXA REPRESSOR-RELATED"/>
    <property type="match status" value="1"/>
</dbReference>
<dbReference type="InterPro" id="IPR006197">
    <property type="entry name" value="Peptidase_S24_LexA"/>
</dbReference>
<dbReference type="InterPro" id="IPR039418">
    <property type="entry name" value="LexA-like"/>
</dbReference>
<keyword evidence="4 7" id="KW-0068">Autocatalytic cleavage</keyword>
<dbReference type="GO" id="GO:0016787">
    <property type="term" value="F:hydrolase activity"/>
    <property type="evidence" value="ECO:0007669"/>
    <property type="project" value="UniProtKB-KW"/>
</dbReference>
<keyword evidence="10" id="KW-1185">Reference proteome</keyword>
<dbReference type="PATRIC" id="fig|80878.5.peg.3116"/>
<dbReference type="NCBIfam" id="NF007621">
    <property type="entry name" value="PRK10276.1"/>
    <property type="match status" value="1"/>
</dbReference>
<dbReference type="GO" id="GO:0003677">
    <property type="term" value="F:DNA binding"/>
    <property type="evidence" value="ECO:0007669"/>
    <property type="project" value="InterPro"/>
</dbReference>
<keyword evidence="2" id="KW-0227">DNA damage</keyword>
<dbReference type="PRINTS" id="PR00726">
    <property type="entry name" value="LEXASERPTASE"/>
</dbReference>
<evidence type="ECO:0000256" key="5">
    <source>
        <dbReference type="ARBA" id="ARBA00023204"/>
    </source>
</evidence>